<comment type="catalytic activity">
    <reaction evidence="1">
        <text>ATP + protein L-histidine = ADP + protein N-phospho-L-histidine.</text>
        <dbReference type="EC" id="2.7.13.3"/>
    </reaction>
</comment>
<dbReference type="InterPro" id="IPR013767">
    <property type="entry name" value="PAS_fold"/>
</dbReference>
<keyword evidence="5" id="KW-0547">Nucleotide-binding</keyword>
<evidence type="ECO:0000256" key="3">
    <source>
        <dbReference type="ARBA" id="ARBA00022553"/>
    </source>
</evidence>
<accession>A0ABV7FSY4</accession>
<dbReference type="InterPro" id="IPR011102">
    <property type="entry name" value="Sig_transdc_His_kinase_HWE"/>
</dbReference>
<evidence type="ECO:0000313" key="10">
    <source>
        <dbReference type="Proteomes" id="UP001595593"/>
    </source>
</evidence>
<dbReference type="EMBL" id="JBHRTN010000001">
    <property type="protein sequence ID" value="MFC3123454.1"/>
    <property type="molecule type" value="Genomic_DNA"/>
</dbReference>
<evidence type="ECO:0000256" key="5">
    <source>
        <dbReference type="ARBA" id="ARBA00022741"/>
    </source>
</evidence>
<keyword evidence="4" id="KW-0808">Transferase</keyword>
<organism evidence="9 10">
    <name type="scientific">Teichococcus globiformis</name>
    <dbReference type="NCBI Taxonomy" id="2307229"/>
    <lineage>
        <taxon>Bacteria</taxon>
        <taxon>Pseudomonadati</taxon>
        <taxon>Pseudomonadota</taxon>
        <taxon>Alphaproteobacteria</taxon>
        <taxon>Acetobacterales</taxon>
        <taxon>Roseomonadaceae</taxon>
        <taxon>Roseomonas</taxon>
    </lineage>
</organism>
<dbReference type="SUPFAM" id="SSF55785">
    <property type="entry name" value="PYP-like sensor domain (PAS domain)"/>
    <property type="match status" value="1"/>
</dbReference>
<evidence type="ECO:0000256" key="4">
    <source>
        <dbReference type="ARBA" id="ARBA00022679"/>
    </source>
</evidence>
<dbReference type="EC" id="2.7.13.3" evidence="2"/>
<evidence type="ECO:0000256" key="2">
    <source>
        <dbReference type="ARBA" id="ARBA00012438"/>
    </source>
</evidence>
<keyword evidence="7" id="KW-0067">ATP-binding</keyword>
<dbReference type="PROSITE" id="PS50112">
    <property type="entry name" value="PAS"/>
    <property type="match status" value="1"/>
</dbReference>
<dbReference type="Pfam" id="PF07536">
    <property type="entry name" value="HWE_HK"/>
    <property type="match status" value="1"/>
</dbReference>
<evidence type="ECO:0000259" key="8">
    <source>
        <dbReference type="PROSITE" id="PS50112"/>
    </source>
</evidence>
<protein>
    <recommendedName>
        <fullName evidence="2">histidine kinase</fullName>
        <ecNumber evidence="2">2.7.13.3</ecNumber>
    </recommendedName>
</protein>
<dbReference type="CDD" id="cd00130">
    <property type="entry name" value="PAS"/>
    <property type="match status" value="1"/>
</dbReference>
<dbReference type="NCBIfam" id="TIGR00229">
    <property type="entry name" value="sensory_box"/>
    <property type="match status" value="1"/>
</dbReference>
<dbReference type="InterPro" id="IPR035965">
    <property type="entry name" value="PAS-like_dom_sf"/>
</dbReference>
<dbReference type="Pfam" id="PF00989">
    <property type="entry name" value="PAS"/>
    <property type="match status" value="1"/>
</dbReference>
<keyword evidence="10" id="KW-1185">Reference proteome</keyword>
<sequence length="341" mass="36613">MAQLKVMRNLDWIDHPQARASDEPCNEPQPAFALVSLDLGGRIVGWNGGAKALSGYAAEDVLGRFGGALLCAEDRDGIIFIDGLTRALREGCSPVERWHRRCDGSRFWATGTTTLRLHGDSAVSGFLVSFKDASLPLPEDPSTSTIQDARYWVRSALTSVHAIALQTVRAVSCDQDVGTALERRIVALAGAYDARLEAASQVTLFDLLSRALWPRTDPATVRLEGPSVRIGGNAVQMLSLAIDELLANALVHGSLLTSCGSLAVSWALRPHQSGAPQLEIRWIERGGKPIGTPARSGFGRKLIEKALPYELGAETCLDFQPEGLCCSISLPLSEIGCAADR</sequence>
<name>A0ABV7FSY4_9PROT</name>
<comment type="caution">
    <text evidence="9">The sequence shown here is derived from an EMBL/GenBank/DDBJ whole genome shotgun (WGS) entry which is preliminary data.</text>
</comment>
<dbReference type="SMART" id="SM00911">
    <property type="entry name" value="HWE_HK"/>
    <property type="match status" value="1"/>
</dbReference>
<dbReference type="Gene3D" id="3.30.450.20">
    <property type="entry name" value="PAS domain"/>
    <property type="match status" value="1"/>
</dbReference>
<evidence type="ECO:0000256" key="7">
    <source>
        <dbReference type="ARBA" id="ARBA00022840"/>
    </source>
</evidence>
<gene>
    <name evidence="9" type="ORF">ACFOD4_00145</name>
</gene>
<keyword evidence="6" id="KW-0418">Kinase</keyword>
<evidence type="ECO:0000256" key="6">
    <source>
        <dbReference type="ARBA" id="ARBA00022777"/>
    </source>
</evidence>
<dbReference type="Proteomes" id="UP001595593">
    <property type="component" value="Unassembled WGS sequence"/>
</dbReference>
<dbReference type="PANTHER" id="PTHR41523:SF8">
    <property type="entry name" value="ETHYLENE RESPONSE SENSOR PROTEIN"/>
    <property type="match status" value="1"/>
</dbReference>
<dbReference type="InterPro" id="IPR000014">
    <property type="entry name" value="PAS"/>
</dbReference>
<keyword evidence="3" id="KW-0597">Phosphoprotein</keyword>
<dbReference type="PANTHER" id="PTHR41523">
    <property type="entry name" value="TWO-COMPONENT SYSTEM SENSOR PROTEIN"/>
    <property type="match status" value="1"/>
</dbReference>
<evidence type="ECO:0000256" key="1">
    <source>
        <dbReference type="ARBA" id="ARBA00000085"/>
    </source>
</evidence>
<reference evidence="10" key="1">
    <citation type="journal article" date="2019" name="Int. J. Syst. Evol. Microbiol.">
        <title>The Global Catalogue of Microorganisms (GCM) 10K type strain sequencing project: providing services to taxonomists for standard genome sequencing and annotation.</title>
        <authorList>
            <consortium name="The Broad Institute Genomics Platform"/>
            <consortium name="The Broad Institute Genome Sequencing Center for Infectious Disease"/>
            <person name="Wu L."/>
            <person name="Ma J."/>
        </authorList>
    </citation>
    <scope>NUCLEOTIDE SEQUENCE [LARGE SCALE GENOMIC DNA]</scope>
    <source>
        <strain evidence="10">KCTC 52094</strain>
    </source>
</reference>
<evidence type="ECO:0000313" key="9">
    <source>
        <dbReference type="EMBL" id="MFC3123454.1"/>
    </source>
</evidence>
<feature type="domain" description="PAS" evidence="8">
    <location>
        <begin position="34"/>
        <end position="91"/>
    </location>
</feature>
<dbReference type="RefSeq" id="WP_379592343.1">
    <property type="nucleotide sequence ID" value="NZ_JBHRTN010000001.1"/>
</dbReference>
<proteinExistence type="predicted"/>